<evidence type="ECO:0000256" key="5">
    <source>
        <dbReference type="ARBA" id="ARBA00015938"/>
    </source>
</evidence>
<dbReference type="InterPro" id="IPR044901">
    <property type="entry name" value="Trehalose_TreZ_E-set_sf"/>
</dbReference>
<keyword evidence="6" id="KW-0963">Cytoplasm</keyword>
<dbReference type="InterPro" id="IPR012768">
    <property type="entry name" value="Trehalose_TreZ"/>
</dbReference>
<comment type="similarity">
    <text evidence="3 14">Belongs to the glycosyl hydrolase 13 family.</text>
</comment>
<evidence type="ECO:0000256" key="7">
    <source>
        <dbReference type="ARBA" id="ARBA00022801"/>
    </source>
</evidence>
<name>A0A9X2T4X1_9HYPH</name>
<dbReference type="Proteomes" id="UP001151088">
    <property type="component" value="Unassembled WGS sequence"/>
</dbReference>
<evidence type="ECO:0000313" key="21">
    <source>
        <dbReference type="Proteomes" id="UP001151088"/>
    </source>
</evidence>
<evidence type="ECO:0000256" key="16">
    <source>
        <dbReference type="PIRSR" id="PIRSR006337-2"/>
    </source>
</evidence>
<evidence type="ECO:0000256" key="17">
    <source>
        <dbReference type="PIRSR" id="PIRSR006337-3"/>
    </source>
</evidence>
<evidence type="ECO:0000256" key="18">
    <source>
        <dbReference type="SAM" id="MobiDB-lite"/>
    </source>
</evidence>
<dbReference type="GO" id="GO:0005992">
    <property type="term" value="P:trehalose biosynthetic process"/>
    <property type="evidence" value="ECO:0007669"/>
    <property type="project" value="UniProtKB-UniRule"/>
</dbReference>
<dbReference type="CDD" id="cd02853">
    <property type="entry name" value="E_set_MTHase_like_N"/>
    <property type="match status" value="1"/>
</dbReference>
<organism evidence="20 21">
    <name type="scientific">Ancylobacter mangrovi</name>
    <dbReference type="NCBI Taxonomy" id="2972472"/>
    <lineage>
        <taxon>Bacteria</taxon>
        <taxon>Pseudomonadati</taxon>
        <taxon>Pseudomonadota</taxon>
        <taxon>Alphaproteobacteria</taxon>
        <taxon>Hyphomicrobiales</taxon>
        <taxon>Xanthobacteraceae</taxon>
        <taxon>Ancylobacter</taxon>
    </lineage>
</organism>
<comment type="subcellular location">
    <subcellularLocation>
        <location evidence="1 15">Cytoplasm</location>
    </subcellularLocation>
</comment>
<accession>A0A9X2T4X1</accession>
<evidence type="ECO:0000256" key="11">
    <source>
        <dbReference type="ARBA" id="ARBA00033284"/>
    </source>
</evidence>
<evidence type="ECO:0000256" key="12">
    <source>
        <dbReference type="ARBA" id="ARBA00034013"/>
    </source>
</evidence>
<dbReference type="PANTHER" id="PTHR43651:SF11">
    <property type="entry name" value="MALTO-OLIGOSYLTREHALOSE TREHALOHYDROLASE"/>
    <property type="match status" value="1"/>
</dbReference>
<reference evidence="20" key="1">
    <citation type="submission" date="2022-08" db="EMBL/GenBank/DDBJ databases">
        <authorList>
            <person name="Li F."/>
        </authorList>
    </citation>
    <scope>NUCLEOTIDE SEQUENCE</scope>
    <source>
        <strain evidence="20">MQZ15Z-1</strain>
    </source>
</reference>
<dbReference type="InterPro" id="IPR006047">
    <property type="entry name" value="GH13_cat_dom"/>
</dbReference>
<dbReference type="InterPro" id="IPR014756">
    <property type="entry name" value="Ig_E-set"/>
</dbReference>
<dbReference type="NCBIfam" id="TIGR02402">
    <property type="entry name" value="trehalose_TreZ"/>
    <property type="match status" value="1"/>
</dbReference>
<dbReference type="SUPFAM" id="SSF51445">
    <property type="entry name" value="(Trans)glycosidases"/>
    <property type="match status" value="1"/>
</dbReference>
<keyword evidence="7 14" id="KW-0378">Hydrolase</keyword>
<evidence type="ECO:0000313" key="20">
    <source>
        <dbReference type="EMBL" id="MCS0494844.1"/>
    </source>
</evidence>
<dbReference type="Gene3D" id="3.20.20.80">
    <property type="entry name" value="Glycosidases"/>
    <property type="match status" value="1"/>
</dbReference>
<feature type="domain" description="Glycosyl hydrolase family 13 catalytic" evidence="19">
    <location>
        <begin position="106"/>
        <end position="462"/>
    </location>
</feature>
<evidence type="ECO:0000256" key="8">
    <source>
        <dbReference type="ARBA" id="ARBA00023277"/>
    </source>
</evidence>
<keyword evidence="9 14" id="KW-0326">Glycosidase</keyword>
<sequence length="603" mass="65537">MSGSSETTPADTPPPGAPPRFGPLPTAGGTRFRLWAPDAPAVELLIEGAEPRPMQPTEDGFHVADVPGAGSGTAYMFRVGGQDVPDPASHGQREDAEGWSLVPEPPADVASFARRPWHEAVIAELHVGAATPDGTLCALIERLDHYRDAGFTVIELMPLADFPGRWNWGYDGVLLYAPDRSYGTPADLHALIEAAHARGLAVMLDVVYNHFGPSGNFLPLYARSFFREDVRTPWGPAVDLENPLVRAFFVENARYWLGDVGFDGLRFDAVHALTTGGVETFLRELALGCRAVKPDAYLVLENHDNIAGWMTREEGLYDAQWNDDWHHVFHVLATGESRGYYRPYAGDPVAGAGRALAEGFVFQGEPYPDAEGAPRGEASRELPPEAFVAFIQNHDHIGNRPLGDRLAGAVEPKRLAFLRFVLMLSPSVPLLFMGEEALLATPFPFFCDFGGELADAVREGRRSEFPDFFRDHDAASFPDPLDPATFQSAKLRPADFASASAQAELDAFHRLAELRRRLVWPLTASEFLGADQAREGDALRLVWRFAAGTLVMALNPGTERVVMAAPTGRPGMPVATSLGDVLHETDGRLALGPFAAAVWSLAA</sequence>
<feature type="binding site" evidence="16">
    <location>
        <begin position="394"/>
        <end position="399"/>
    </location>
    <ligand>
        <name>substrate</name>
    </ligand>
</feature>
<comment type="catalytic activity">
    <reaction evidence="12 14">
        <text>hydrolysis of (1-&gt;4)-alpha-D-glucosidic linkage in 4-alpha-D-[(1-&gt;4)-alpha-D-glucanosyl]n trehalose to yield trehalose and (1-&gt;4)-alpha-D-glucan.</text>
        <dbReference type="EC" id="3.2.1.141"/>
    </reaction>
</comment>
<gene>
    <name evidence="20" type="primary">treZ</name>
    <name evidence="20" type="ORF">NVS89_07010</name>
</gene>
<evidence type="ECO:0000256" key="14">
    <source>
        <dbReference type="PIRNR" id="PIRNR006337"/>
    </source>
</evidence>
<proteinExistence type="inferred from homology"/>
<evidence type="ECO:0000256" key="1">
    <source>
        <dbReference type="ARBA" id="ARBA00004496"/>
    </source>
</evidence>
<evidence type="ECO:0000259" key="19">
    <source>
        <dbReference type="SMART" id="SM00642"/>
    </source>
</evidence>
<dbReference type="Pfam" id="PF00128">
    <property type="entry name" value="Alpha-amylase"/>
    <property type="match status" value="1"/>
</dbReference>
<evidence type="ECO:0000256" key="9">
    <source>
        <dbReference type="ARBA" id="ARBA00023295"/>
    </source>
</evidence>
<dbReference type="EC" id="3.2.1.141" evidence="4 13"/>
<dbReference type="SMART" id="SM00642">
    <property type="entry name" value="Aamy"/>
    <property type="match status" value="1"/>
</dbReference>
<feature type="region of interest" description="Disordered" evidence="18">
    <location>
        <begin position="1"/>
        <end position="31"/>
    </location>
</feature>
<dbReference type="SUPFAM" id="SSF81296">
    <property type="entry name" value="E set domains"/>
    <property type="match status" value="1"/>
</dbReference>
<dbReference type="InterPro" id="IPR013783">
    <property type="entry name" value="Ig-like_fold"/>
</dbReference>
<feature type="active site" description="Proton donor" evidence="15">
    <location>
        <position position="301"/>
    </location>
</feature>
<evidence type="ECO:0000256" key="4">
    <source>
        <dbReference type="ARBA" id="ARBA00012268"/>
    </source>
</evidence>
<evidence type="ECO:0000256" key="10">
    <source>
        <dbReference type="ARBA" id="ARBA00032057"/>
    </source>
</evidence>
<feature type="compositionally biased region" description="Pro residues" evidence="18">
    <location>
        <begin position="11"/>
        <end position="22"/>
    </location>
</feature>
<evidence type="ECO:0000256" key="15">
    <source>
        <dbReference type="PIRSR" id="PIRSR006337-1"/>
    </source>
</evidence>
<feature type="site" description="Transition state stabilizer" evidence="17">
    <location>
        <position position="395"/>
    </location>
</feature>
<protein>
    <recommendedName>
        <fullName evidence="5 13">Malto-oligosyltrehalose trehalohydrolase</fullName>
        <shortName evidence="14">MTHase</shortName>
        <ecNumber evidence="4 13">3.2.1.141</ecNumber>
    </recommendedName>
    <alternativeName>
        <fullName evidence="11 14">4-alpha-D-((1-&gt;4)-alpha-D-glucano)trehalose trehalohydrolase</fullName>
    </alternativeName>
    <alternativeName>
        <fullName evidence="10 14">Maltooligosyl trehalose trehalohydrolase</fullName>
    </alternativeName>
</protein>
<evidence type="ECO:0000256" key="6">
    <source>
        <dbReference type="ARBA" id="ARBA00022490"/>
    </source>
</evidence>
<dbReference type="EMBL" id="JANTHZ010000002">
    <property type="protein sequence ID" value="MCS0494844.1"/>
    <property type="molecule type" value="Genomic_DNA"/>
</dbReference>
<dbReference type="AlphaFoldDB" id="A0A9X2T4X1"/>
<dbReference type="Gene3D" id="1.10.10.760">
    <property type="entry name" value="E-set domains of sugar-utilizing enzymes"/>
    <property type="match status" value="1"/>
</dbReference>
<dbReference type="Gene3D" id="2.60.40.10">
    <property type="entry name" value="Immunoglobulins"/>
    <property type="match status" value="1"/>
</dbReference>
<keyword evidence="8" id="KW-0119">Carbohydrate metabolism</keyword>
<dbReference type="GO" id="GO:0005737">
    <property type="term" value="C:cytoplasm"/>
    <property type="evidence" value="ECO:0007669"/>
    <property type="project" value="UniProtKB-SubCell"/>
</dbReference>
<dbReference type="InterPro" id="IPR017853">
    <property type="entry name" value="GH"/>
</dbReference>
<dbReference type="PIRSF" id="PIRSF006337">
    <property type="entry name" value="Trehalose_TreZ"/>
    <property type="match status" value="1"/>
</dbReference>
<evidence type="ECO:0000256" key="3">
    <source>
        <dbReference type="ARBA" id="ARBA00008061"/>
    </source>
</evidence>
<feature type="binding site" evidence="16">
    <location>
        <begin position="266"/>
        <end position="271"/>
    </location>
    <ligand>
        <name>substrate</name>
    </ligand>
</feature>
<comment type="caution">
    <text evidence="20">The sequence shown here is derived from an EMBL/GenBank/DDBJ whole genome shotgun (WGS) entry which is preliminary data.</text>
</comment>
<dbReference type="RefSeq" id="WP_258731886.1">
    <property type="nucleotide sequence ID" value="NZ_JANTHZ010000002.1"/>
</dbReference>
<feature type="active site" description="Nucleophile" evidence="15">
    <location>
        <position position="268"/>
    </location>
</feature>
<dbReference type="PANTHER" id="PTHR43651">
    <property type="entry name" value="1,4-ALPHA-GLUCAN-BRANCHING ENZYME"/>
    <property type="match status" value="1"/>
</dbReference>
<evidence type="ECO:0000256" key="2">
    <source>
        <dbReference type="ARBA" id="ARBA00005199"/>
    </source>
</evidence>
<dbReference type="GO" id="GO:0033942">
    <property type="term" value="F:4-alpha-D-(1-&gt;4)-alpha-D-glucanotrehalose trehalohydrolase activity"/>
    <property type="evidence" value="ECO:0007669"/>
    <property type="project" value="UniProtKB-EC"/>
</dbReference>
<feature type="binding site" evidence="16">
    <location>
        <begin position="323"/>
        <end position="327"/>
    </location>
    <ligand>
        <name>substrate</name>
    </ligand>
</feature>
<comment type="pathway">
    <text evidence="2 14">Glycan biosynthesis; trehalose biosynthesis.</text>
</comment>
<dbReference type="CDD" id="cd11325">
    <property type="entry name" value="AmyAc_GTHase"/>
    <property type="match status" value="1"/>
</dbReference>
<keyword evidence="21" id="KW-1185">Reference proteome</keyword>
<evidence type="ECO:0000256" key="13">
    <source>
        <dbReference type="NCBIfam" id="TIGR02402"/>
    </source>
</evidence>